<evidence type="ECO:0000256" key="2">
    <source>
        <dbReference type="ARBA" id="ARBA00011738"/>
    </source>
</evidence>
<dbReference type="InterPro" id="IPR039421">
    <property type="entry name" value="Type_1_exporter"/>
</dbReference>
<evidence type="ECO:0000256" key="14">
    <source>
        <dbReference type="SAM" id="MobiDB-lite"/>
    </source>
</evidence>
<evidence type="ECO:0000313" key="19">
    <source>
        <dbReference type="Proteomes" id="UP000095038"/>
    </source>
</evidence>
<dbReference type="AlphaFoldDB" id="A0A1D2VNH9"/>
<keyword evidence="3" id="KW-0813">Transport</keyword>
<dbReference type="PANTHER" id="PTHR24221">
    <property type="entry name" value="ATP-BINDING CASSETTE SUB-FAMILY B"/>
    <property type="match status" value="1"/>
</dbReference>
<keyword evidence="8 15" id="KW-1133">Transmembrane helix</keyword>
<evidence type="ECO:0000256" key="15">
    <source>
        <dbReference type="SAM" id="Phobius"/>
    </source>
</evidence>
<evidence type="ECO:0000256" key="3">
    <source>
        <dbReference type="ARBA" id="ARBA00022448"/>
    </source>
</evidence>
<evidence type="ECO:0000256" key="7">
    <source>
        <dbReference type="ARBA" id="ARBA00022967"/>
    </source>
</evidence>
<evidence type="ECO:0000256" key="13">
    <source>
        <dbReference type="ARBA" id="ARBA00045666"/>
    </source>
</evidence>
<evidence type="ECO:0000256" key="5">
    <source>
        <dbReference type="ARBA" id="ARBA00022741"/>
    </source>
</evidence>
<comment type="subcellular location">
    <subcellularLocation>
        <location evidence="1">Mitochondrion membrane</location>
        <topology evidence="1">Multi-pass membrane protein</topology>
    </subcellularLocation>
</comment>
<feature type="transmembrane region" description="Helical" evidence="15">
    <location>
        <begin position="267"/>
        <end position="293"/>
    </location>
</feature>
<dbReference type="GO" id="GO:0006879">
    <property type="term" value="P:intracellular iron ion homeostasis"/>
    <property type="evidence" value="ECO:0007669"/>
    <property type="project" value="TreeGrafter"/>
</dbReference>
<dbReference type="InterPro" id="IPR003593">
    <property type="entry name" value="AAA+_ATPase"/>
</dbReference>
<feature type="region of interest" description="Disordered" evidence="14">
    <location>
        <begin position="81"/>
        <end position="112"/>
    </location>
</feature>
<evidence type="ECO:0000259" key="17">
    <source>
        <dbReference type="PROSITE" id="PS50929"/>
    </source>
</evidence>
<evidence type="ECO:0000256" key="12">
    <source>
        <dbReference type="ARBA" id="ARBA00040792"/>
    </source>
</evidence>
<dbReference type="CDD" id="cd18582">
    <property type="entry name" value="ABC_6TM_ATM1_ABCB7"/>
    <property type="match status" value="1"/>
</dbReference>
<dbReference type="SMART" id="SM00382">
    <property type="entry name" value="AAA"/>
    <property type="match status" value="1"/>
</dbReference>
<dbReference type="FunFam" id="3.40.50.300:FF:000287">
    <property type="entry name" value="Multidrug ABC transporter ATP-binding protein"/>
    <property type="match status" value="1"/>
</dbReference>
<dbReference type="InterPro" id="IPR011527">
    <property type="entry name" value="ABC1_TM_dom"/>
</dbReference>
<comment type="subunit">
    <text evidence="2">Homodimer.</text>
</comment>
<gene>
    <name evidence="18" type="ORF">ASCRUDRAFT_6735</name>
</gene>
<dbReference type="InterPro" id="IPR003439">
    <property type="entry name" value="ABC_transporter-like_ATP-bd"/>
</dbReference>
<protein>
    <recommendedName>
        <fullName evidence="11">Iron-sulfur clusters transporter ATM1, mitochondrial</fullName>
    </recommendedName>
    <alternativeName>
        <fullName evidence="12">Iron-sulfur clusters transporter atm1, mitochondrial</fullName>
    </alternativeName>
</protein>
<feature type="transmembrane region" description="Helical" evidence="15">
    <location>
        <begin position="194"/>
        <end position="213"/>
    </location>
</feature>
<dbReference type="InParanoid" id="A0A1D2VNH9"/>
<dbReference type="PROSITE" id="PS50929">
    <property type="entry name" value="ABC_TM1F"/>
    <property type="match status" value="1"/>
</dbReference>
<dbReference type="GO" id="GO:0005743">
    <property type="term" value="C:mitochondrial inner membrane"/>
    <property type="evidence" value="ECO:0007669"/>
    <property type="project" value="TreeGrafter"/>
</dbReference>
<sequence>MLTLKKPLLFPLKPSNFSPSSSNLLISKNYSHSYSYSIRCQYSFTYPPSSLHSSSITNQYTSNNLPSHQFNPLYLTSNIHTSSTPKSPDPSRVSTPPNNLNPLIITDTSSDNNKTISSKEPVIDKIKISQWKIIFQLLTKLWPKKDYLSKFKITFAFALLISSKVLNVQVPFYLKSIIDSMNIDWISQVSPVSTVIGSAIFAYGAAKFGSVLLSELRNAVFARVAQNAIKRVATDTFRHLLNLDLSFQLFRQTGGLIKAIDRGIKGIAYILTAMVFHILPTSFEIAMVCSIITYNYGSVFGGVTFLTILFYAYFTIKTTIWRARFRTQMNKADQTVASIATDSLLNYDAVKYFNNESYQCLKYNAAFKKYNESMIDVQTSLAFMNSGQSLIFTTAVTTMMYVACNGIANGSLTVGDLVLINQLAFQLSGPLVFFGTVYRDLKQSLLDMDTLYKFLKVPVEIKDKPDAKMFQYKGGEIKFENVSFSYTPGIPILKNANFTIPPGKKVALVGPSGSGKSTIVKLIFRFYDVDSGRILIDGQDIKDVSLESLRRAIGVVPQDTLLFNDTIYQNIHYGDFTASYQDVSKAIMDVKLDRLIYELPDGLNTVVGERGLMLSAGEKQRISIARLLLKKAPIICFDEATSSLDTQNEQSILRVIRNIYREKNNTQIAIAHKLKTISDSDKIIVLEKGQVIERGKHKDLLNNKKSLYSELWNIQENLDMEEQSLKDDETRLNQWKERIKDRL</sequence>
<dbReference type="SUPFAM" id="SSF52540">
    <property type="entry name" value="P-loop containing nucleoside triphosphate hydrolases"/>
    <property type="match status" value="1"/>
</dbReference>
<dbReference type="Gene3D" id="1.20.1560.10">
    <property type="entry name" value="ABC transporter type 1, transmembrane domain"/>
    <property type="match status" value="1"/>
</dbReference>
<dbReference type="Pfam" id="PF00005">
    <property type="entry name" value="ABC_tran"/>
    <property type="match status" value="1"/>
</dbReference>
<keyword evidence="7" id="KW-1278">Translocase</keyword>
<dbReference type="GO" id="GO:0005524">
    <property type="term" value="F:ATP binding"/>
    <property type="evidence" value="ECO:0007669"/>
    <property type="project" value="UniProtKB-KW"/>
</dbReference>
<dbReference type="InterPro" id="IPR027417">
    <property type="entry name" value="P-loop_NTPase"/>
</dbReference>
<dbReference type="FunCoup" id="A0A1D2VNH9">
    <property type="interactions" value="689"/>
</dbReference>
<feature type="domain" description="ABC transporter" evidence="16">
    <location>
        <begin position="477"/>
        <end position="713"/>
    </location>
</feature>
<evidence type="ECO:0000256" key="9">
    <source>
        <dbReference type="ARBA" id="ARBA00023136"/>
    </source>
</evidence>
<evidence type="ECO:0000256" key="1">
    <source>
        <dbReference type="ARBA" id="ARBA00004225"/>
    </source>
</evidence>
<evidence type="ECO:0000256" key="4">
    <source>
        <dbReference type="ARBA" id="ARBA00022692"/>
    </source>
</evidence>
<evidence type="ECO:0000256" key="10">
    <source>
        <dbReference type="ARBA" id="ARBA00024363"/>
    </source>
</evidence>
<keyword evidence="4 15" id="KW-0812">Transmembrane</keyword>
<proteinExistence type="inferred from homology"/>
<dbReference type="SUPFAM" id="SSF90123">
    <property type="entry name" value="ABC transporter transmembrane region"/>
    <property type="match status" value="1"/>
</dbReference>
<feature type="transmembrane region" description="Helical" evidence="15">
    <location>
        <begin position="299"/>
        <end position="316"/>
    </location>
</feature>
<dbReference type="InterPro" id="IPR036640">
    <property type="entry name" value="ABC1_TM_sf"/>
</dbReference>
<comment type="function">
    <text evidence="13">Performs an essential function in the generation of cytoplasmic iron-sulfur proteins by mediating the ATP-dependent export of Fe/S cluster precursors synthesized by NFS1 and other mitochondrial proteins. Hydrolyzes ATP. Binds glutathione and may function by transporting a glutathione-conjugated iron-sulfur compound.</text>
</comment>
<dbReference type="STRING" id="1344418.A0A1D2VNH9"/>
<dbReference type="Gene3D" id="3.40.50.300">
    <property type="entry name" value="P-loop containing nucleotide triphosphate hydrolases"/>
    <property type="match status" value="1"/>
</dbReference>
<dbReference type="RefSeq" id="XP_020049475.1">
    <property type="nucleotide sequence ID" value="XM_020191376.1"/>
</dbReference>
<keyword evidence="19" id="KW-1185">Reference proteome</keyword>
<organism evidence="18 19">
    <name type="scientific">Ascoidea rubescens DSM 1968</name>
    <dbReference type="NCBI Taxonomy" id="1344418"/>
    <lineage>
        <taxon>Eukaryota</taxon>
        <taxon>Fungi</taxon>
        <taxon>Dikarya</taxon>
        <taxon>Ascomycota</taxon>
        <taxon>Saccharomycotina</taxon>
        <taxon>Saccharomycetes</taxon>
        <taxon>Ascoideaceae</taxon>
        <taxon>Ascoidea</taxon>
    </lineage>
</organism>
<dbReference type="GO" id="GO:0140359">
    <property type="term" value="F:ABC-type transporter activity"/>
    <property type="evidence" value="ECO:0007669"/>
    <property type="project" value="InterPro"/>
</dbReference>
<keyword evidence="9 15" id="KW-0472">Membrane</keyword>
<feature type="transmembrane region" description="Helical" evidence="15">
    <location>
        <begin position="390"/>
        <end position="408"/>
    </location>
</feature>
<evidence type="ECO:0000256" key="8">
    <source>
        <dbReference type="ARBA" id="ARBA00022989"/>
    </source>
</evidence>
<dbReference type="GeneID" id="30965012"/>
<dbReference type="PANTHER" id="PTHR24221:SF402">
    <property type="entry name" value="IRON-SULFUR CLUSTERS TRANSPORTER ABCB7, MITOCHONDRIAL"/>
    <property type="match status" value="1"/>
</dbReference>
<accession>A0A1D2VNH9</accession>
<evidence type="ECO:0000259" key="16">
    <source>
        <dbReference type="PROSITE" id="PS50893"/>
    </source>
</evidence>
<dbReference type="Pfam" id="PF00664">
    <property type="entry name" value="ABC_membrane"/>
    <property type="match status" value="1"/>
</dbReference>
<feature type="domain" description="ABC transmembrane type-1" evidence="17">
    <location>
        <begin position="155"/>
        <end position="443"/>
    </location>
</feature>
<dbReference type="GO" id="GO:0016887">
    <property type="term" value="F:ATP hydrolysis activity"/>
    <property type="evidence" value="ECO:0007669"/>
    <property type="project" value="InterPro"/>
</dbReference>
<dbReference type="InterPro" id="IPR017871">
    <property type="entry name" value="ABC_transporter-like_CS"/>
</dbReference>
<dbReference type="Proteomes" id="UP000095038">
    <property type="component" value="Unassembled WGS sequence"/>
</dbReference>
<dbReference type="OrthoDB" id="6500128at2759"/>
<keyword evidence="5" id="KW-0547">Nucleotide-binding</keyword>
<dbReference type="PROSITE" id="PS50893">
    <property type="entry name" value="ABC_TRANSPORTER_2"/>
    <property type="match status" value="1"/>
</dbReference>
<name>A0A1D2VNH9_9ASCO</name>
<comment type="similarity">
    <text evidence="10">Belongs to the ABC transporter superfamily. ABCB family. Heavy Metal importer (TC 3.A.1.210) subfamily.</text>
</comment>
<dbReference type="PROSITE" id="PS00211">
    <property type="entry name" value="ABC_TRANSPORTER_1"/>
    <property type="match status" value="1"/>
</dbReference>
<dbReference type="EMBL" id="KV454476">
    <property type="protein sequence ID" value="ODV63168.1"/>
    <property type="molecule type" value="Genomic_DNA"/>
</dbReference>
<evidence type="ECO:0000313" key="18">
    <source>
        <dbReference type="EMBL" id="ODV63168.1"/>
    </source>
</evidence>
<evidence type="ECO:0000256" key="11">
    <source>
        <dbReference type="ARBA" id="ARBA00039906"/>
    </source>
</evidence>
<keyword evidence="6" id="KW-0067">ATP-binding</keyword>
<evidence type="ECO:0000256" key="6">
    <source>
        <dbReference type="ARBA" id="ARBA00022840"/>
    </source>
</evidence>
<reference evidence="19" key="1">
    <citation type="submission" date="2016-05" db="EMBL/GenBank/DDBJ databases">
        <title>Comparative genomics of biotechnologically important yeasts.</title>
        <authorList>
            <consortium name="DOE Joint Genome Institute"/>
            <person name="Riley R."/>
            <person name="Haridas S."/>
            <person name="Wolfe K.H."/>
            <person name="Lopes M.R."/>
            <person name="Hittinger C.T."/>
            <person name="Goker M."/>
            <person name="Salamov A."/>
            <person name="Wisecaver J."/>
            <person name="Long T.M."/>
            <person name="Aerts A.L."/>
            <person name="Barry K."/>
            <person name="Choi C."/>
            <person name="Clum A."/>
            <person name="Coughlan A.Y."/>
            <person name="Deshpande S."/>
            <person name="Douglass A.P."/>
            <person name="Hanson S.J."/>
            <person name="Klenk H.-P."/>
            <person name="Labutti K."/>
            <person name="Lapidus A."/>
            <person name="Lindquist E."/>
            <person name="Lipzen A."/>
            <person name="Meier-Kolthoff J.P."/>
            <person name="Ohm R.A."/>
            <person name="Otillar R.P."/>
            <person name="Pangilinan J."/>
            <person name="Peng Y."/>
            <person name="Rokas A."/>
            <person name="Rosa C.A."/>
            <person name="Scheuner C."/>
            <person name="Sibirny A.A."/>
            <person name="Slot J.C."/>
            <person name="Stielow J.B."/>
            <person name="Sun H."/>
            <person name="Kurtzman C.P."/>
            <person name="Blackwell M."/>
            <person name="Grigoriev I.V."/>
            <person name="Jeffries T.W."/>
        </authorList>
    </citation>
    <scope>NUCLEOTIDE SEQUENCE [LARGE SCALE GENOMIC DNA]</scope>
    <source>
        <strain evidence="19">DSM 1968</strain>
    </source>
</reference>